<proteinExistence type="predicted"/>
<dbReference type="AlphaFoldDB" id="A0A8D8X011"/>
<dbReference type="EMBL" id="HBUF01242445">
    <property type="protein sequence ID" value="CAG6677389.1"/>
    <property type="molecule type" value="Transcribed_RNA"/>
</dbReference>
<sequence length="115" mass="12826">MSKGKSVQGRAIANRAVLDDKTRKALVELVSKEIVGPNPSSESIPYTVYEKWCNLIIVKWSSERPESYFIRGLEGTRGPRDKPAGALYYKVANLRTKLKSLNAYTPRTKKSGHAS</sequence>
<evidence type="ECO:0000313" key="1">
    <source>
        <dbReference type="EMBL" id="CAG6677388.1"/>
    </source>
</evidence>
<name>A0A8D8X011_9HEMI</name>
<accession>A0A8D8X011</accession>
<dbReference type="EMBL" id="HBUF01242444">
    <property type="protein sequence ID" value="CAG6677388.1"/>
    <property type="molecule type" value="Transcribed_RNA"/>
</dbReference>
<protein>
    <submittedName>
        <fullName evidence="1">Uncharacterized protein</fullName>
    </submittedName>
</protein>
<organism evidence="1">
    <name type="scientific">Cacopsylla melanoneura</name>
    <dbReference type="NCBI Taxonomy" id="428564"/>
    <lineage>
        <taxon>Eukaryota</taxon>
        <taxon>Metazoa</taxon>
        <taxon>Ecdysozoa</taxon>
        <taxon>Arthropoda</taxon>
        <taxon>Hexapoda</taxon>
        <taxon>Insecta</taxon>
        <taxon>Pterygota</taxon>
        <taxon>Neoptera</taxon>
        <taxon>Paraneoptera</taxon>
        <taxon>Hemiptera</taxon>
        <taxon>Sternorrhyncha</taxon>
        <taxon>Psylloidea</taxon>
        <taxon>Psyllidae</taxon>
        <taxon>Psyllinae</taxon>
        <taxon>Cacopsylla</taxon>
    </lineage>
</organism>
<reference evidence="1" key="1">
    <citation type="submission" date="2021-05" db="EMBL/GenBank/DDBJ databases">
        <authorList>
            <person name="Alioto T."/>
            <person name="Alioto T."/>
            <person name="Gomez Garrido J."/>
        </authorList>
    </citation>
    <scope>NUCLEOTIDE SEQUENCE</scope>
</reference>